<dbReference type="Proteomes" id="UP000887579">
    <property type="component" value="Unplaced"/>
</dbReference>
<proteinExistence type="predicted"/>
<dbReference type="WBParaSite" id="ES5_v2.g6500.t1">
    <property type="protein sequence ID" value="ES5_v2.g6500.t1"/>
    <property type="gene ID" value="ES5_v2.g6500"/>
</dbReference>
<reference evidence="2" key="1">
    <citation type="submission" date="2022-11" db="UniProtKB">
        <authorList>
            <consortium name="WormBaseParasite"/>
        </authorList>
    </citation>
    <scope>IDENTIFICATION</scope>
</reference>
<protein>
    <submittedName>
        <fullName evidence="2">F-box domain-containing protein</fullName>
    </submittedName>
</protein>
<accession>A0AC34GQ01</accession>
<evidence type="ECO:0000313" key="1">
    <source>
        <dbReference type="Proteomes" id="UP000887579"/>
    </source>
</evidence>
<sequence>MIHKHNNFTNLNRKSDEQYEFKKYKSIKKSTLSLHIAAYENSVEADADDSNDEEKEGLKSKVEKPELKCGISKHLFADSSLKVQNPFEFPRQQKEDTSGDPEVMQFKASQRLLTPNQPASADQQPLVSLNQQQEQLSVGLPQQRGLSLYDRMAAAKDKSAALSVLLESISTTTISTSSDNDSVQEEEKINNVFLPIDAVTNIFGFLTADELENARQVCHTWKNVIDNNRHYLPHRDVNILHLSTNCEFVFALFCDDKVYRYTCQKFWSDFDTEMRENVRIFKGNQEALAHAFPCGKSIMDPSAWTEHYDRSRLHLPGCTVRYTPRQIKTPISSCAFYNIRKRGLYAKQLFTPPLIFYEKLRDMTRFTNIRTLVFSHFSVNETTGDMLKRWVGTICVERVIFHNLNLRGVSPKEFQYLVTESIKAEEYYFEYVHKALPDHFNSDFFMSSTMLLAKTICIGAIFNRNDLKAMVHCNLPEEVLSKFIYRPAPPGFFDTFRFNRDNFNHSEAMLRNARLSIFKVLESKHDPPLPF</sequence>
<evidence type="ECO:0000313" key="2">
    <source>
        <dbReference type="WBParaSite" id="ES5_v2.g6500.t1"/>
    </source>
</evidence>
<name>A0AC34GQ01_9BILA</name>
<organism evidence="1 2">
    <name type="scientific">Panagrolaimus sp. ES5</name>
    <dbReference type="NCBI Taxonomy" id="591445"/>
    <lineage>
        <taxon>Eukaryota</taxon>
        <taxon>Metazoa</taxon>
        <taxon>Ecdysozoa</taxon>
        <taxon>Nematoda</taxon>
        <taxon>Chromadorea</taxon>
        <taxon>Rhabditida</taxon>
        <taxon>Tylenchina</taxon>
        <taxon>Panagrolaimomorpha</taxon>
        <taxon>Panagrolaimoidea</taxon>
        <taxon>Panagrolaimidae</taxon>
        <taxon>Panagrolaimus</taxon>
    </lineage>
</organism>